<evidence type="ECO:0000256" key="1">
    <source>
        <dbReference type="ARBA" id="ARBA00007689"/>
    </source>
</evidence>
<dbReference type="PANTHER" id="PTHR35174:SF4">
    <property type="entry name" value="BLL7163 PROTEIN"/>
    <property type="match status" value="1"/>
</dbReference>
<dbReference type="SUPFAM" id="SSF54909">
    <property type="entry name" value="Dimeric alpha+beta barrel"/>
    <property type="match status" value="1"/>
</dbReference>
<dbReference type="RefSeq" id="WP_034185146.1">
    <property type="nucleotide sequence ID" value="NZ_LDWR01000055.1"/>
</dbReference>
<comment type="caution">
    <text evidence="3">The sequence shown here is derived from an EMBL/GenBank/DDBJ whole genome shotgun (WGS) entry which is preliminary data.</text>
</comment>
<dbReference type="AlphaFoldDB" id="A0A0J5WJS4"/>
<dbReference type="PATRIC" id="fig|292.27.peg.6474"/>
<comment type="similarity">
    <text evidence="1">Belongs to the YciI family.</text>
</comment>
<gene>
    <name evidence="3" type="ORF">VL15_29290</name>
</gene>
<dbReference type="Proteomes" id="UP000036338">
    <property type="component" value="Unassembled WGS sequence"/>
</dbReference>
<dbReference type="EMBL" id="LDWR01000055">
    <property type="protein sequence ID" value="KML48747.1"/>
    <property type="molecule type" value="Genomic_DNA"/>
</dbReference>
<feature type="domain" description="YCII-related" evidence="2">
    <location>
        <begin position="1"/>
        <end position="101"/>
    </location>
</feature>
<dbReference type="InterPro" id="IPR005545">
    <property type="entry name" value="YCII"/>
</dbReference>
<dbReference type="Pfam" id="PF03795">
    <property type="entry name" value="YCII"/>
    <property type="match status" value="1"/>
</dbReference>
<dbReference type="InterPro" id="IPR011008">
    <property type="entry name" value="Dimeric_a/b-barrel"/>
</dbReference>
<dbReference type="Gene3D" id="3.30.70.1060">
    <property type="entry name" value="Dimeric alpha+beta barrel"/>
    <property type="match status" value="1"/>
</dbReference>
<dbReference type="PANTHER" id="PTHR35174">
    <property type="entry name" value="BLL7171 PROTEIN-RELATED"/>
    <property type="match status" value="1"/>
</dbReference>
<evidence type="ECO:0000259" key="2">
    <source>
        <dbReference type="Pfam" id="PF03795"/>
    </source>
</evidence>
<evidence type="ECO:0000313" key="4">
    <source>
        <dbReference type="Proteomes" id="UP000036338"/>
    </source>
</evidence>
<accession>A0A0J5WJS4</accession>
<proteinExistence type="inferred from homology"/>
<sequence>MRFMIMIRANAVSESDALPDNRLVEAMTVYHEELANAGVLLDANGLRPSARGWRVRYTGGKGTVVDGPFAETKELIAGYTLIQVRSRDEALEWTRRFPAPFGAEMDCEIEVRPLFELDDLTPSDAVERFRELHVGRGNTA</sequence>
<reference evidence="3 4" key="1">
    <citation type="submission" date="2015-05" db="EMBL/GenBank/DDBJ databases">
        <title>Draft genome of Burkholderia cepacia LK29.</title>
        <authorList>
            <person name="Chan X.Y."/>
        </authorList>
    </citation>
    <scope>NUCLEOTIDE SEQUENCE [LARGE SCALE GENOMIC DNA]</scope>
    <source>
        <strain evidence="3 4">LK29</strain>
    </source>
</reference>
<organism evidence="3 4">
    <name type="scientific">Burkholderia cepacia</name>
    <name type="common">Pseudomonas cepacia</name>
    <dbReference type="NCBI Taxonomy" id="292"/>
    <lineage>
        <taxon>Bacteria</taxon>
        <taxon>Pseudomonadati</taxon>
        <taxon>Pseudomonadota</taxon>
        <taxon>Betaproteobacteria</taxon>
        <taxon>Burkholderiales</taxon>
        <taxon>Burkholderiaceae</taxon>
        <taxon>Burkholderia</taxon>
        <taxon>Burkholderia cepacia complex</taxon>
    </lineage>
</organism>
<evidence type="ECO:0000313" key="3">
    <source>
        <dbReference type="EMBL" id="KML48747.1"/>
    </source>
</evidence>
<name>A0A0J5WJS4_BURCE</name>
<protein>
    <submittedName>
        <fullName evidence="3">Dehydrogenase</fullName>
    </submittedName>
</protein>